<sequence length="53" mass="6269">MYCLFTFVTANVFHYQFCTLLLAKWTLTCSLSSHSMLKEGFHDDNTWKLKLAY</sequence>
<reference evidence="1" key="1">
    <citation type="submission" date="2015-07" db="EMBL/GenBank/DDBJ databases">
        <title>MeaNS - Measles Nucleotide Surveillance Program.</title>
        <authorList>
            <person name="Tran T."/>
            <person name="Druce J."/>
        </authorList>
    </citation>
    <scope>NUCLEOTIDE SEQUENCE</scope>
    <source>
        <strain evidence="1">UCB-OBI-ISO-001</strain>
        <tissue evidence="1">Gonad</tissue>
    </source>
</reference>
<accession>A0A0L8HVG4</accession>
<name>A0A0L8HVG4_OCTBM</name>
<dbReference type="EMBL" id="KQ417211">
    <property type="protein sequence ID" value="KOF93223.1"/>
    <property type="molecule type" value="Genomic_DNA"/>
</dbReference>
<organism evidence="1">
    <name type="scientific">Octopus bimaculoides</name>
    <name type="common">California two-spotted octopus</name>
    <dbReference type="NCBI Taxonomy" id="37653"/>
    <lineage>
        <taxon>Eukaryota</taxon>
        <taxon>Metazoa</taxon>
        <taxon>Spiralia</taxon>
        <taxon>Lophotrochozoa</taxon>
        <taxon>Mollusca</taxon>
        <taxon>Cephalopoda</taxon>
        <taxon>Coleoidea</taxon>
        <taxon>Octopodiformes</taxon>
        <taxon>Octopoda</taxon>
        <taxon>Incirrata</taxon>
        <taxon>Octopodidae</taxon>
        <taxon>Octopus</taxon>
    </lineage>
</organism>
<evidence type="ECO:0000313" key="1">
    <source>
        <dbReference type="EMBL" id="KOF93223.1"/>
    </source>
</evidence>
<gene>
    <name evidence="1" type="ORF">OCBIM_22004875mg</name>
</gene>
<dbReference type="AlphaFoldDB" id="A0A0L8HVG4"/>
<protein>
    <submittedName>
        <fullName evidence="1">Uncharacterized protein</fullName>
    </submittedName>
</protein>
<proteinExistence type="predicted"/>